<dbReference type="OrthoDB" id="2593174at2759"/>
<proteinExistence type="predicted"/>
<evidence type="ECO:0000256" key="1">
    <source>
        <dbReference type="SAM" id="Coils"/>
    </source>
</evidence>
<keyword evidence="1" id="KW-0175">Coiled coil</keyword>
<dbReference type="GO" id="GO:0045098">
    <property type="term" value="C:type III intermediate filament"/>
    <property type="evidence" value="ECO:0007669"/>
    <property type="project" value="TreeGrafter"/>
</dbReference>
<dbReference type="Gene3D" id="1.10.287.1490">
    <property type="match status" value="1"/>
</dbReference>
<evidence type="ECO:0000313" key="3">
    <source>
        <dbReference type="EMBL" id="KZW02830.1"/>
    </source>
</evidence>
<organism evidence="3 4">
    <name type="scientific">Exidia glandulosa HHB12029</name>
    <dbReference type="NCBI Taxonomy" id="1314781"/>
    <lineage>
        <taxon>Eukaryota</taxon>
        <taxon>Fungi</taxon>
        <taxon>Dikarya</taxon>
        <taxon>Basidiomycota</taxon>
        <taxon>Agaricomycotina</taxon>
        <taxon>Agaricomycetes</taxon>
        <taxon>Auriculariales</taxon>
        <taxon>Exidiaceae</taxon>
        <taxon>Exidia</taxon>
    </lineage>
</organism>
<dbReference type="PANTHER" id="PTHR34707">
    <property type="entry name" value="VIMENTIN-TYPE INTERMEDIATE FILAMENT-ASSOCIATED COILED-COIL PROTEIN"/>
    <property type="match status" value="1"/>
</dbReference>
<feature type="coiled-coil region" evidence="1">
    <location>
        <begin position="93"/>
        <end position="277"/>
    </location>
</feature>
<protein>
    <submittedName>
        <fullName evidence="3">Uncharacterized protein</fullName>
    </submittedName>
</protein>
<name>A0A166BNX0_EXIGL</name>
<feature type="compositionally biased region" description="Low complexity" evidence="2">
    <location>
        <begin position="715"/>
        <end position="730"/>
    </location>
</feature>
<dbReference type="AlphaFoldDB" id="A0A166BNX0"/>
<feature type="coiled-coil region" evidence="1">
    <location>
        <begin position="545"/>
        <end position="614"/>
    </location>
</feature>
<dbReference type="InParanoid" id="A0A166BNX0"/>
<dbReference type="PANTHER" id="PTHR34707:SF1">
    <property type="entry name" value="VIMENTIN-TYPE INTERMEDIATE FILAMENT-ASSOCIATED COILED-COIL PROTEIN"/>
    <property type="match status" value="1"/>
</dbReference>
<gene>
    <name evidence="3" type="ORF">EXIGLDRAFT_744347</name>
</gene>
<dbReference type="STRING" id="1314781.A0A166BNX0"/>
<reference evidence="3 4" key="1">
    <citation type="journal article" date="2016" name="Mol. Biol. Evol.">
        <title>Comparative Genomics of Early-Diverging Mushroom-Forming Fungi Provides Insights into the Origins of Lignocellulose Decay Capabilities.</title>
        <authorList>
            <person name="Nagy L.G."/>
            <person name="Riley R."/>
            <person name="Tritt A."/>
            <person name="Adam C."/>
            <person name="Daum C."/>
            <person name="Floudas D."/>
            <person name="Sun H."/>
            <person name="Yadav J.S."/>
            <person name="Pangilinan J."/>
            <person name="Larsson K.H."/>
            <person name="Matsuura K."/>
            <person name="Barry K."/>
            <person name="Labutti K."/>
            <person name="Kuo R."/>
            <person name="Ohm R.A."/>
            <person name="Bhattacharya S.S."/>
            <person name="Shirouzu T."/>
            <person name="Yoshinaga Y."/>
            <person name="Martin F.M."/>
            <person name="Grigoriev I.V."/>
            <person name="Hibbett D.S."/>
        </authorList>
    </citation>
    <scope>NUCLEOTIDE SEQUENCE [LARGE SCALE GENOMIC DNA]</scope>
    <source>
        <strain evidence="3 4">HHB12029</strain>
    </source>
</reference>
<feature type="compositionally biased region" description="Polar residues" evidence="2">
    <location>
        <begin position="626"/>
        <end position="641"/>
    </location>
</feature>
<feature type="compositionally biased region" description="Low complexity" evidence="2">
    <location>
        <begin position="654"/>
        <end position="668"/>
    </location>
</feature>
<feature type="compositionally biased region" description="Low complexity" evidence="2">
    <location>
        <begin position="741"/>
        <end position="770"/>
    </location>
</feature>
<evidence type="ECO:0000256" key="2">
    <source>
        <dbReference type="SAM" id="MobiDB-lite"/>
    </source>
</evidence>
<accession>A0A166BNX0</accession>
<evidence type="ECO:0000313" key="4">
    <source>
        <dbReference type="Proteomes" id="UP000077266"/>
    </source>
</evidence>
<dbReference type="EMBL" id="KV425886">
    <property type="protein sequence ID" value="KZW02830.1"/>
    <property type="molecule type" value="Genomic_DNA"/>
</dbReference>
<sequence>MQHSTPVRQQSANTSLDGAVDDDASLSFGLDAPIVGEGKTAYFTPEQPQRVSRLFDLPPMVQEDGLTQDQIISALRTMIAAQQEIAIQFDIDLEARDEAVDILTAQLARAKEDRNAWRDEAERRAASHKRLKGKVGELEQLCRSLEEDVEKSREESFERSIMDAASGSALQHLHQTLHELESARSALDGQVRDAEIRLEREIERVQALTRDNDDLRENEDHLRKDLARSRDAEVQLDTRVRELEAELERRTETETSFREETSQLEELRSQVLAAREREADGQTGFESLMTRIRDLQQASEDVKQHWRERQAAWEEERLLIQQDAKDRIGKLNAEIDSLRKKNDALQTDVESKDGELANLTEELEAQWKHAEEATERITALRRDNRDYQEMIQDLEEQRIHLEEDKSRLEERLREQDAQLHEFMEGRSEIGREAEVERQKAEELADLLEQRQAELEQAQQERQKALDDLAQTHDALTERETDLEDRTYHINALEDETDALRERLAEMKAAYERTAEAHSRAMADGERARQQLVDIEKRKAEDDLTADALRTSEETLKDQIASLKRQVHDLQHKNSDQTIEVTQLERKLEEMTATAENLNIALEAKQQELELMKRQQGTRGTAGMTPAHNTVARSNSRTSINRMSGVFTPAPARPPSSSSIASSSAIKPALNERRPSIASSAGMRRTASDTASTSSLRKASIGSAKEATDTFKKPLSVSRASNVASTASTAAGKHSRLSSAESAPSLHSARSSVSSIRASVSSAAALRSSRVPTLSPPSTSRIGMSSPPSSSKITSPTTVRRVSNPNASRLSTTSRVSNTSLSKTPTPADKENKRPQAVPA</sequence>
<keyword evidence="4" id="KW-1185">Reference proteome</keyword>
<feature type="compositionally biased region" description="Low complexity" evidence="2">
    <location>
        <begin position="777"/>
        <end position="797"/>
    </location>
</feature>
<feature type="compositionally biased region" description="Polar residues" evidence="2">
    <location>
        <begin position="799"/>
        <end position="824"/>
    </location>
</feature>
<dbReference type="Proteomes" id="UP000077266">
    <property type="component" value="Unassembled WGS sequence"/>
</dbReference>
<feature type="coiled-coil region" evidence="1">
    <location>
        <begin position="321"/>
        <end position="516"/>
    </location>
</feature>
<feature type="region of interest" description="Disordered" evidence="2">
    <location>
        <begin position="616"/>
        <end position="839"/>
    </location>
</feature>